<evidence type="ECO:0000259" key="4">
    <source>
        <dbReference type="Pfam" id="PF08164"/>
    </source>
</evidence>
<dbReference type="Proteomes" id="UP001296104">
    <property type="component" value="Unassembled WGS sequence"/>
</dbReference>
<organism evidence="6 7">
    <name type="scientific">Lecanosticta acicola</name>
    <dbReference type="NCBI Taxonomy" id="111012"/>
    <lineage>
        <taxon>Eukaryota</taxon>
        <taxon>Fungi</taxon>
        <taxon>Dikarya</taxon>
        <taxon>Ascomycota</taxon>
        <taxon>Pezizomycotina</taxon>
        <taxon>Dothideomycetes</taxon>
        <taxon>Dothideomycetidae</taxon>
        <taxon>Mycosphaerellales</taxon>
        <taxon>Mycosphaerellaceae</taxon>
        <taxon>Lecanosticta</taxon>
    </lineage>
</organism>
<feature type="domain" description="Apoptosis-antagonizing transcription factor C-terminal" evidence="4">
    <location>
        <begin position="372"/>
        <end position="452"/>
    </location>
</feature>
<comment type="similarity">
    <text evidence="1">Belongs to the AATF family.</text>
</comment>
<gene>
    <name evidence="6" type="ORF">LECACI_7A003823</name>
</gene>
<evidence type="ECO:0000256" key="3">
    <source>
        <dbReference type="SAM" id="MobiDB-lite"/>
    </source>
</evidence>
<evidence type="ECO:0000313" key="7">
    <source>
        <dbReference type="Proteomes" id="UP001296104"/>
    </source>
</evidence>
<evidence type="ECO:0000256" key="2">
    <source>
        <dbReference type="ARBA" id="ARBA00013850"/>
    </source>
</evidence>
<dbReference type="Pfam" id="PF08164">
    <property type="entry name" value="TRAUB"/>
    <property type="match status" value="1"/>
</dbReference>
<feature type="compositionally biased region" description="Acidic residues" evidence="3">
    <location>
        <begin position="461"/>
        <end position="480"/>
    </location>
</feature>
<dbReference type="PANTHER" id="PTHR15565">
    <property type="entry name" value="AATF PROTEIN APOPTOSIS ANTAGONIZING TRANSCRIPTION FACTOR"/>
    <property type="match status" value="1"/>
</dbReference>
<reference evidence="6" key="1">
    <citation type="submission" date="2023-11" db="EMBL/GenBank/DDBJ databases">
        <authorList>
            <person name="Alioto T."/>
            <person name="Alioto T."/>
            <person name="Gomez Garrido J."/>
        </authorList>
    </citation>
    <scope>NUCLEOTIDE SEQUENCE</scope>
</reference>
<dbReference type="EMBL" id="CAVMBE010000019">
    <property type="protein sequence ID" value="CAK3984054.1"/>
    <property type="molecule type" value="Genomic_DNA"/>
</dbReference>
<dbReference type="AlphaFoldDB" id="A0AAI8YXD8"/>
<feature type="region of interest" description="Disordered" evidence="3">
    <location>
        <begin position="458"/>
        <end position="488"/>
    </location>
</feature>
<comment type="caution">
    <text evidence="6">The sequence shown here is derived from an EMBL/GenBank/DDBJ whole genome shotgun (WGS) entry which is preliminary data.</text>
</comment>
<evidence type="ECO:0000313" key="6">
    <source>
        <dbReference type="EMBL" id="CAK3984054.1"/>
    </source>
</evidence>
<evidence type="ECO:0000256" key="1">
    <source>
        <dbReference type="ARBA" id="ARBA00008966"/>
    </source>
</evidence>
<dbReference type="Pfam" id="PF13339">
    <property type="entry name" value="AATF-Che1"/>
    <property type="match status" value="1"/>
</dbReference>
<proteinExistence type="inferred from homology"/>
<dbReference type="InterPro" id="IPR025160">
    <property type="entry name" value="AATF"/>
</dbReference>
<feature type="compositionally biased region" description="Acidic residues" evidence="3">
    <location>
        <begin position="96"/>
        <end position="139"/>
    </location>
</feature>
<feature type="domain" description="AATF leucine zipper-containing" evidence="5">
    <location>
        <begin position="183"/>
        <end position="305"/>
    </location>
</feature>
<name>A0AAI8YXD8_9PEZI</name>
<evidence type="ECO:0000259" key="5">
    <source>
        <dbReference type="Pfam" id="PF13339"/>
    </source>
</evidence>
<keyword evidence="7" id="KW-1185">Reference proteome</keyword>
<protein>
    <recommendedName>
        <fullName evidence="2">Protein BFR2</fullName>
    </recommendedName>
</protein>
<dbReference type="GO" id="GO:0000462">
    <property type="term" value="P:maturation of SSU-rRNA from tricistronic rRNA transcript (SSU-rRNA, 5.8S rRNA, LSU-rRNA)"/>
    <property type="evidence" value="ECO:0007669"/>
    <property type="project" value="TreeGrafter"/>
</dbReference>
<accession>A0AAI8YXD8</accession>
<sequence>MAPNRGRNRQREFAQTTVQDFDPEEEHVAPASEDESDGDEEGEDFDGREHYADVGKSKLRTAKAVPLGPQYGGSKVGREELEDEEDDDPFSRGFDEEGSSEDGGFEEYSDEDGIDESEAGEEEMLDGTDDTDLSEEEEEVVTHRPKVLKKEEEEAALAAVKQIQDQSLQRAASKSLLQANQEEAEKGRAIKGQRATFDALLNTRMKLQKSLIATNTLVGTAPDQIASERSDAYQALEAAETAAFTLWESLNSFRDDLLAARTGEKRKRSAFSIDTSTEELWNHFQLQEKQSRKDRNSVLKKWSIKTQGPSAQTQKGRLNQSTEPATIIEVLEQQLSNDRVLKRAHAPRSCAPLQAEQRVTEDPKIYDDADFYGLLLKELLEQKAQDSVTASNIDLGFQMRREAKTKRNVDTKASKGRKLRYTAHEKLENFMAPEDRTRWGERQADELFGSLFGQRLRLGEREDEDEEGDDEMEGGVDAEEAGLLMFRS</sequence>
<feature type="region of interest" description="Disordered" evidence="3">
    <location>
        <begin position="1"/>
        <end position="149"/>
    </location>
</feature>
<dbReference type="InterPro" id="IPR039223">
    <property type="entry name" value="AATF/Bfr2"/>
</dbReference>
<dbReference type="InterPro" id="IPR012617">
    <property type="entry name" value="AATF_C"/>
</dbReference>
<dbReference type="GO" id="GO:0005730">
    <property type="term" value="C:nucleolus"/>
    <property type="evidence" value="ECO:0007669"/>
    <property type="project" value="TreeGrafter"/>
</dbReference>
<dbReference type="PANTHER" id="PTHR15565:SF0">
    <property type="entry name" value="PROTEIN AATF"/>
    <property type="match status" value="1"/>
</dbReference>
<feature type="compositionally biased region" description="Acidic residues" evidence="3">
    <location>
        <begin position="32"/>
        <end position="44"/>
    </location>
</feature>
<feature type="compositionally biased region" description="Basic and acidic residues" evidence="3">
    <location>
        <begin position="45"/>
        <end position="56"/>
    </location>
</feature>